<dbReference type="RefSeq" id="WP_120518921.1">
    <property type="nucleotide sequence ID" value="NZ_QXZY01000015.1"/>
</dbReference>
<dbReference type="Pfam" id="PF07681">
    <property type="entry name" value="DoxX"/>
    <property type="match status" value="1"/>
</dbReference>
<dbReference type="GO" id="GO:0005886">
    <property type="term" value="C:plasma membrane"/>
    <property type="evidence" value="ECO:0007669"/>
    <property type="project" value="UniProtKB-SubCell"/>
</dbReference>
<dbReference type="InterPro" id="IPR032808">
    <property type="entry name" value="DoxX"/>
</dbReference>
<feature type="transmembrane region" description="Helical" evidence="7">
    <location>
        <begin position="115"/>
        <end position="134"/>
    </location>
</feature>
<feature type="transmembrane region" description="Helical" evidence="7">
    <location>
        <begin position="15"/>
        <end position="33"/>
    </location>
</feature>
<evidence type="ECO:0000256" key="6">
    <source>
        <dbReference type="ARBA" id="ARBA00023136"/>
    </source>
</evidence>
<dbReference type="AlphaFoldDB" id="A0A3N4M5V7"/>
<dbReference type="Proteomes" id="UP000279089">
    <property type="component" value="Unassembled WGS sequence"/>
</dbReference>
<comment type="similarity">
    <text evidence="2">Belongs to the DoxX family.</text>
</comment>
<evidence type="ECO:0000313" key="9">
    <source>
        <dbReference type="Proteomes" id="UP000279089"/>
    </source>
</evidence>
<sequence>MGNTQLFDNAKTKNLGFLILRAGVGILFFVFGWQKIAGGEQVWNGVGSAMQFVGISAWPLFWGLMATLAEFAGGLLLAIGLFTRPAAAFLAFTMIMATILKGATGAGIIDWYAPFTMLLIMIFFIMNGGGIYSIDSVLRSKKHTGGLVA</sequence>
<evidence type="ECO:0000256" key="5">
    <source>
        <dbReference type="ARBA" id="ARBA00022989"/>
    </source>
</evidence>
<proteinExistence type="inferred from homology"/>
<feature type="transmembrane region" description="Helical" evidence="7">
    <location>
        <begin position="89"/>
        <end position="109"/>
    </location>
</feature>
<accession>A0A3N4M5V7</accession>
<dbReference type="EMBL" id="RMBX01000015">
    <property type="protein sequence ID" value="RPD38425.1"/>
    <property type="molecule type" value="Genomic_DNA"/>
</dbReference>
<dbReference type="PANTHER" id="PTHR33452">
    <property type="entry name" value="OXIDOREDUCTASE CATD-RELATED"/>
    <property type="match status" value="1"/>
</dbReference>
<keyword evidence="4 7" id="KW-0812">Transmembrane</keyword>
<evidence type="ECO:0000256" key="4">
    <source>
        <dbReference type="ARBA" id="ARBA00022692"/>
    </source>
</evidence>
<evidence type="ECO:0000313" key="8">
    <source>
        <dbReference type="EMBL" id="RPD38425.1"/>
    </source>
</evidence>
<dbReference type="PANTHER" id="PTHR33452:SF1">
    <property type="entry name" value="INNER MEMBRANE PROTEIN YPHA-RELATED"/>
    <property type="match status" value="1"/>
</dbReference>
<name>A0A3N4M5V7_9BACT</name>
<feature type="transmembrane region" description="Helical" evidence="7">
    <location>
        <begin position="60"/>
        <end position="82"/>
    </location>
</feature>
<organism evidence="8 9">
    <name type="scientific">Chitinophaga barathri</name>
    <dbReference type="NCBI Taxonomy" id="1647451"/>
    <lineage>
        <taxon>Bacteria</taxon>
        <taxon>Pseudomonadati</taxon>
        <taxon>Bacteroidota</taxon>
        <taxon>Chitinophagia</taxon>
        <taxon>Chitinophagales</taxon>
        <taxon>Chitinophagaceae</taxon>
        <taxon>Chitinophaga</taxon>
    </lineage>
</organism>
<keyword evidence="6 7" id="KW-0472">Membrane</keyword>
<keyword evidence="9" id="KW-1185">Reference proteome</keyword>
<protein>
    <submittedName>
        <fullName evidence="8">DoxX family protein</fullName>
    </submittedName>
</protein>
<comment type="caution">
    <text evidence="8">The sequence shown here is derived from an EMBL/GenBank/DDBJ whole genome shotgun (WGS) entry which is preliminary data.</text>
</comment>
<dbReference type="InterPro" id="IPR051907">
    <property type="entry name" value="DoxX-like_oxidoreductase"/>
</dbReference>
<comment type="subcellular location">
    <subcellularLocation>
        <location evidence="1">Cell membrane</location>
        <topology evidence="1">Multi-pass membrane protein</topology>
    </subcellularLocation>
</comment>
<evidence type="ECO:0000256" key="2">
    <source>
        <dbReference type="ARBA" id="ARBA00006679"/>
    </source>
</evidence>
<evidence type="ECO:0000256" key="7">
    <source>
        <dbReference type="SAM" id="Phobius"/>
    </source>
</evidence>
<dbReference type="OrthoDB" id="9813193at2"/>
<keyword evidence="5 7" id="KW-1133">Transmembrane helix</keyword>
<evidence type="ECO:0000256" key="1">
    <source>
        <dbReference type="ARBA" id="ARBA00004651"/>
    </source>
</evidence>
<evidence type="ECO:0000256" key="3">
    <source>
        <dbReference type="ARBA" id="ARBA00022475"/>
    </source>
</evidence>
<gene>
    <name evidence="8" type="ORF">EG028_24450</name>
</gene>
<reference evidence="9" key="1">
    <citation type="submission" date="2018-11" db="EMBL/GenBank/DDBJ databases">
        <title>Chitinophaga lutea sp.nov., isolate from arsenic contaminated soil.</title>
        <authorList>
            <person name="Zong Y."/>
        </authorList>
    </citation>
    <scope>NUCLEOTIDE SEQUENCE [LARGE SCALE GENOMIC DNA]</scope>
    <source>
        <strain evidence="9">YLT18</strain>
    </source>
</reference>
<keyword evidence="3" id="KW-1003">Cell membrane</keyword>